<dbReference type="Pfam" id="PF01544">
    <property type="entry name" value="CorA"/>
    <property type="match status" value="1"/>
</dbReference>
<accession>A0A232LQ33</accession>
<evidence type="ECO:0000313" key="8">
    <source>
        <dbReference type="Proteomes" id="UP000243515"/>
    </source>
</evidence>
<dbReference type="InterPro" id="IPR045863">
    <property type="entry name" value="CorA_TM1_TM2"/>
</dbReference>
<dbReference type="InterPro" id="IPR002523">
    <property type="entry name" value="MgTranspt_CorA/ZnTranspt_ZntB"/>
</dbReference>
<feature type="region of interest" description="Disordered" evidence="5">
    <location>
        <begin position="1"/>
        <end position="28"/>
    </location>
</feature>
<keyword evidence="4 6" id="KW-0472">Membrane</keyword>
<dbReference type="Gene3D" id="1.20.58.340">
    <property type="entry name" value="Magnesium transport protein CorA, transmembrane region"/>
    <property type="match status" value="1"/>
</dbReference>
<organism evidence="7 8">
    <name type="scientific">Elaphomyces granulatus</name>
    <dbReference type="NCBI Taxonomy" id="519963"/>
    <lineage>
        <taxon>Eukaryota</taxon>
        <taxon>Fungi</taxon>
        <taxon>Dikarya</taxon>
        <taxon>Ascomycota</taxon>
        <taxon>Pezizomycotina</taxon>
        <taxon>Eurotiomycetes</taxon>
        <taxon>Eurotiomycetidae</taxon>
        <taxon>Eurotiales</taxon>
        <taxon>Elaphomycetaceae</taxon>
        <taxon>Elaphomyces</taxon>
    </lineage>
</organism>
<comment type="caution">
    <text evidence="7">The sequence shown here is derived from an EMBL/GenBank/DDBJ whole genome shotgun (WGS) entry which is preliminary data.</text>
</comment>
<dbReference type="Proteomes" id="UP000243515">
    <property type="component" value="Unassembled WGS sequence"/>
</dbReference>
<comment type="subcellular location">
    <subcellularLocation>
        <location evidence="1">Membrane</location>
        <topology evidence="1">Multi-pass membrane protein</topology>
    </subcellularLocation>
</comment>
<evidence type="ECO:0000256" key="2">
    <source>
        <dbReference type="ARBA" id="ARBA00022692"/>
    </source>
</evidence>
<evidence type="ECO:0000256" key="4">
    <source>
        <dbReference type="ARBA" id="ARBA00023136"/>
    </source>
</evidence>
<feature type="transmembrane region" description="Helical" evidence="6">
    <location>
        <begin position="565"/>
        <end position="587"/>
    </location>
</feature>
<evidence type="ECO:0000256" key="1">
    <source>
        <dbReference type="ARBA" id="ARBA00004141"/>
    </source>
</evidence>
<dbReference type="OrthoDB" id="5430750at2759"/>
<protein>
    <submittedName>
        <fullName evidence="7">Uncharacterized protein</fullName>
    </submittedName>
</protein>
<dbReference type="SUPFAM" id="SSF144083">
    <property type="entry name" value="Magnesium transport protein CorA, transmembrane region"/>
    <property type="match status" value="1"/>
</dbReference>
<dbReference type="GO" id="GO:0016020">
    <property type="term" value="C:membrane"/>
    <property type="evidence" value="ECO:0007669"/>
    <property type="project" value="UniProtKB-SubCell"/>
</dbReference>
<evidence type="ECO:0000313" key="7">
    <source>
        <dbReference type="EMBL" id="OXV06265.1"/>
    </source>
</evidence>
<dbReference type="AlphaFoldDB" id="A0A232LQ33"/>
<keyword evidence="2 6" id="KW-0812">Transmembrane</keyword>
<feature type="transmembrane region" description="Helical" evidence="6">
    <location>
        <begin position="599"/>
        <end position="620"/>
    </location>
</feature>
<dbReference type="EMBL" id="NPHW01005937">
    <property type="protein sequence ID" value="OXV06265.1"/>
    <property type="molecule type" value="Genomic_DNA"/>
</dbReference>
<evidence type="ECO:0000256" key="6">
    <source>
        <dbReference type="SAM" id="Phobius"/>
    </source>
</evidence>
<reference evidence="7 8" key="1">
    <citation type="journal article" date="2015" name="Environ. Microbiol.">
        <title>Metagenome sequence of Elaphomyces granulatus from sporocarp tissue reveals Ascomycota ectomycorrhizal fingerprints of genome expansion and a Proteobacteria-rich microbiome.</title>
        <authorList>
            <person name="Quandt C.A."/>
            <person name="Kohler A."/>
            <person name="Hesse C.N."/>
            <person name="Sharpton T.J."/>
            <person name="Martin F."/>
            <person name="Spatafora J.W."/>
        </authorList>
    </citation>
    <scope>NUCLEOTIDE SEQUENCE [LARGE SCALE GENOMIC DNA]</scope>
    <source>
        <strain evidence="7 8">OSC145934</strain>
    </source>
</reference>
<evidence type="ECO:0000256" key="5">
    <source>
        <dbReference type="SAM" id="MobiDB-lite"/>
    </source>
</evidence>
<gene>
    <name evidence="7" type="ORF">Egran_05967</name>
</gene>
<evidence type="ECO:0000256" key="3">
    <source>
        <dbReference type="ARBA" id="ARBA00022989"/>
    </source>
</evidence>
<proteinExistence type="predicted"/>
<sequence>MDRETSQDESVELETISGTKPRPSAVTHREIIEEDENMSGSGDEIIRATDEALIDFGPRLANRKARKLLVNPKREKRNNFLGARLSTLNTVRSYMQEEDRTTESDLAHFFGFNQPHLPSESEMLELAWNQFRRRAMLKAQVCDIYSDHAERSEVSVGEIERSWSQKPDNVLIRWIHVPVGLGFYHSSLEDIFRDTAPPGRSFSTAGFNPTWPFVEVDCLNFRHIDDIKDLRDTYCYLSKIRKLDATLDNSCFDGDQNEKLRKDLDWRTSIFNRPIRFWDLVASDLPFQLSDGIPFQSQGPLAAIKPSLKSKDFEILSQHPHFNKAQLVRDQFRFFHNNKGFLLTMSAAKGVDYLDSRLEGRLCEPPDSITNNHHASAVSHVMKYFESKGTSTRGQWHMATVEWLLVHIITEVGVTPHNFREGRNIGGIMEAYEEILRELKQRVFDPWKRGETVTLTRKFLQCKEEVEIINKVLEKKYDFFLRLKTDCENFEREDQENNVVPNNPDGRTSVERASWAVSVIREQLNESSFVLKELTRSMDVLIHIRTIEQNELSIVRDNQERAFRLFTAVTVVFLPLSFCASYFGMQLQGIVGTPRSEVYFWYVCGTTTSAIIGVFTLYIFRENCFKYLLKRRRRLDL</sequence>
<keyword evidence="8" id="KW-1185">Reference proteome</keyword>
<keyword evidence="3 6" id="KW-1133">Transmembrane helix</keyword>
<name>A0A232LQ33_9EURO</name>
<dbReference type="GO" id="GO:0046873">
    <property type="term" value="F:metal ion transmembrane transporter activity"/>
    <property type="evidence" value="ECO:0007669"/>
    <property type="project" value="InterPro"/>
</dbReference>